<feature type="chain" id="PRO_5040136323" description="Secreted protein" evidence="1">
    <location>
        <begin position="23"/>
        <end position="69"/>
    </location>
</feature>
<evidence type="ECO:0000313" key="3">
    <source>
        <dbReference type="Proteomes" id="UP001153269"/>
    </source>
</evidence>
<keyword evidence="1" id="KW-0732">Signal</keyword>
<dbReference type="AlphaFoldDB" id="A0A9N7YIA9"/>
<organism evidence="2 3">
    <name type="scientific">Pleuronectes platessa</name>
    <name type="common">European plaice</name>
    <dbReference type="NCBI Taxonomy" id="8262"/>
    <lineage>
        <taxon>Eukaryota</taxon>
        <taxon>Metazoa</taxon>
        <taxon>Chordata</taxon>
        <taxon>Craniata</taxon>
        <taxon>Vertebrata</taxon>
        <taxon>Euteleostomi</taxon>
        <taxon>Actinopterygii</taxon>
        <taxon>Neopterygii</taxon>
        <taxon>Teleostei</taxon>
        <taxon>Neoteleostei</taxon>
        <taxon>Acanthomorphata</taxon>
        <taxon>Carangaria</taxon>
        <taxon>Pleuronectiformes</taxon>
        <taxon>Pleuronectoidei</taxon>
        <taxon>Pleuronectidae</taxon>
        <taxon>Pleuronectes</taxon>
    </lineage>
</organism>
<evidence type="ECO:0000256" key="1">
    <source>
        <dbReference type="SAM" id="SignalP"/>
    </source>
</evidence>
<dbReference type="EMBL" id="CADEAL010001001">
    <property type="protein sequence ID" value="CAB1427847.1"/>
    <property type="molecule type" value="Genomic_DNA"/>
</dbReference>
<comment type="caution">
    <text evidence="2">The sequence shown here is derived from an EMBL/GenBank/DDBJ whole genome shotgun (WGS) entry which is preliminary data.</text>
</comment>
<dbReference type="Proteomes" id="UP001153269">
    <property type="component" value="Unassembled WGS sequence"/>
</dbReference>
<gene>
    <name evidence="2" type="ORF">PLEPLA_LOCUS15792</name>
</gene>
<sequence length="69" mass="7689">MLRLLLLPLLLSLPLWFPRCCSFYKQRPLSAPGCKELTGANAARSPQANLAFGGKPKRWLCRCGASTLW</sequence>
<accession>A0A9N7YIA9</accession>
<feature type="signal peptide" evidence="1">
    <location>
        <begin position="1"/>
        <end position="22"/>
    </location>
</feature>
<reference evidence="2" key="1">
    <citation type="submission" date="2020-03" db="EMBL/GenBank/DDBJ databases">
        <authorList>
            <person name="Weist P."/>
        </authorList>
    </citation>
    <scope>NUCLEOTIDE SEQUENCE</scope>
</reference>
<evidence type="ECO:0000313" key="2">
    <source>
        <dbReference type="EMBL" id="CAB1427847.1"/>
    </source>
</evidence>
<evidence type="ECO:0008006" key="4">
    <source>
        <dbReference type="Google" id="ProtNLM"/>
    </source>
</evidence>
<name>A0A9N7YIA9_PLEPL</name>
<proteinExistence type="predicted"/>
<protein>
    <recommendedName>
        <fullName evidence="4">Secreted protein</fullName>
    </recommendedName>
</protein>
<keyword evidence="3" id="KW-1185">Reference proteome</keyword>